<organism evidence="1 2">
    <name type="scientific">Actinokineospora iranica</name>
    <dbReference type="NCBI Taxonomy" id="1271860"/>
    <lineage>
        <taxon>Bacteria</taxon>
        <taxon>Bacillati</taxon>
        <taxon>Actinomycetota</taxon>
        <taxon>Actinomycetes</taxon>
        <taxon>Pseudonocardiales</taxon>
        <taxon>Pseudonocardiaceae</taxon>
        <taxon>Actinokineospora</taxon>
    </lineage>
</organism>
<dbReference type="Proteomes" id="UP000199501">
    <property type="component" value="Unassembled WGS sequence"/>
</dbReference>
<reference evidence="2" key="1">
    <citation type="submission" date="2016-10" db="EMBL/GenBank/DDBJ databases">
        <authorList>
            <person name="Varghese N."/>
            <person name="Submissions S."/>
        </authorList>
    </citation>
    <scope>NUCLEOTIDE SEQUENCE [LARGE SCALE GENOMIC DNA]</scope>
    <source>
        <strain evidence="2">IBRC-M 10403</strain>
    </source>
</reference>
<dbReference type="RefSeq" id="WP_091450231.1">
    <property type="nucleotide sequence ID" value="NZ_FMZZ01000005.1"/>
</dbReference>
<keyword evidence="2" id="KW-1185">Reference proteome</keyword>
<dbReference type="STRING" id="1271860.SAMN05216174_105189"/>
<gene>
    <name evidence="1" type="ORF">SAMN05216174_105189</name>
</gene>
<dbReference type="EMBL" id="FMZZ01000005">
    <property type="protein sequence ID" value="SDC89558.1"/>
    <property type="molecule type" value="Genomic_DNA"/>
</dbReference>
<evidence type="ECO:0000313" key="2">
    <source>
        <dbReference type="Proteomes" id="UP000199501"/>
    </source>
</evidence>
<accession>A0A1G6QB71</accession>
<proteinExistence type="predicted"/>
<evidence type="ECO:0000313" key="1">
    <source>
        <dbReference type="EMBL" id="SDC89558.1"/>
    </source>
</evidence>
<dbReference type="AlphaFoldDB" id="A0A1G6QB71"/>
<sequence>MGLHRALRTLVDTWDDLRTRLDEQRFAELTEHVEAYTRAALPDDQAAAGEEIALLLSDALDRDHPFRMALGETEHRLAGNLFGDPARLRESLELGAALRALLPDPPPTMAEVAAGATAWLLAADAVEDTALDPALDPADLIRLERADGAGQWPAFQFDADGAPLDTVRAVNRVLGSADDPWGAADWWLGAHAWLPAPPADLLGEVDAQLLIDVANGERAEA</sequence>
<dbReference type="OrthoDB" id="3629757at2"/>
<protein>
    <submittedName>
        <fullName evidence="1">Uncharacterized protein</fullName>
    </submittedName>
</protein>
<name>A0A1G6QB71_9PSEU</name>